<dbReference type="Pfam" id="PF13041">
    <property type="entry name" value="PPR_2"/>
    <property type="match status" value="2"/>
</dbReference>
<comment type="caution">
    <text evidence="3">The sequence shown here is derived from an EMBL/GenBank/DDBJ whole genome shotgun (WGS) entry which is preliminary data.</text>
</comment>
<dbReference type="InterPro" id="IPR002885">
    <property type="entry name" value="PPR_rpt"/>
</dbReference>
<gene>
    <name evidence="3" type="ORF">RchiOBHm_Chr4g0395421</name>
</gene>
<dbReference type="InterPro" id="IPR011990">
    <property type="entry name" value="TPR-like_helical_dom_sf"/>
</dbReference>
<dbReference type="Proteomes" id="UP000238479">
    <property type="component" value="Chromosome 4"/>
</dbReference>
<keyword evidence="1" id="KW-0677">Repeat</keyword>
<dbReference type="NCBIfam" id="TIGR00756">
    <property type="entry name" value="PPR"/>
    <property type="match status" value="9"/>
</dbReference>
<dbReference type="Pfam" id="PF12854">
    <property type="entry name" value="PPR_1"/>
    <property type="match status" value="1"/>
</dbReference>
<dbReference type="GO" id="GO:0003723">
    <property type="term" value="F:RNA binding"/>
    <property type="evidence" value="ECO:0007669"/>
    <property type="project" value="InterPro"/>
</dbReference>
<dbReference type="Pfam" id="PF20431">
    <property type="entry name" value="E_motif"/>
    <property type="match status" value="1"/>
</dbReference>
<sequence length="698" mass="78755">MFPPSPLIAWSSMLYFSCSICKLKLSRLLSLSLTKSLCTAAATSFFQTQNLKPLNSKISTHMRNGFVEEAQKLFDEMPHRNTVTWNAMIRGYFLNGLFNDAVSLFDRMTERDVFSYNTVIAGLMQCGDVEGARRVFDGMVFRDIVTWNSMISGYIRNGRIGVAVQVFDGMPVKDVVSWNLVVGGLVKYGEFDLAEEYFKKMSIRDCASWTIMISVFANAGRIVEARELFDDMPLRDVQAWNAMIVGYIENGCVELAEGLFQKMPERDFESWTQMVDGLVEAQRVNDALKLFMEMPEKCPKTWNSILLKLIRNELTREAHACLEKTPYRDVISWTNLIVGYFGIREVGVAIKLFESMPTRDTTAWNATIFGLNENDRGEEGLKLFMRMKESGLSPDKATFTSVLTICSDLPTLHLGRQTHAHIVKAGFGDIVSVSNAMVTMYARCGNMDSALLEFSSMPSRDVISWNSIICGYAHHGNGDVALEMFERMRSTDVHPNPITFVNVLSACSHAGLVSQGKYYFDMMRYTYFLQPTTEHYTCMVDLFSRFGLIDEAMSFLDQMKADGFEIPASVWGALLGACRIHKNIEVGEIAGERVLEIEPGNSGVYLILAEMYLSNGRREDAGRIKARMKEKGVKKQPGCSWIEVNNIGNVFLSGDKSHPKFRKICYVLELLYIEIETQFPKPAALLQQVQVPLNIYLG</sequence>
<feature type="repeat" description="PPR" evidence="2">
    <location>
        <begin position="360"/>
        <end position="394"/>
    </location>
</feature>
<dbReference type="Gramene" id="PRQ36786">
    <property type="protein sequence ID" value="PRQ36786"/>
    <property type="gene ID" value="RchiOBHm_Chr4g0395421"/>
</dbReference>
<protein>
    <submittedName>
        <fullName evidence="3">Putative tetratricopeptide-like helical domain-containing protein</fullName>
    </submittedName>
</protein>
<feature type="repeat" description="PPR" evidence="2">
    <location>
        <begin position="81"/>
        <end position="115"/>
    </location>
</feature>
<evidence type="ECO:0000256" key="2">
    <source>
        <dbReference type="PROSITE-ProRule" id="PRU00708"/>
    </source>
</evidence>
<keyword evidence="4" id="KW-1185">Reference proteome</keyword>
<evidence type="ECO:0000313" key="3">
    <source>
        <dbReference type="EMBL" id="PRQ36786.1"/>
    </source>
</evidence>
<dbReference type="AlphaFoldDB" id="A0A2P6QRH4"/>
<dbReference type="Pfam" id="PF01535">
    <property type="entry name" value="PPR"/>
    <property type="match status" value="9"/>
</dbReference>
<name>A0A2P6QRH4_ROSCH</name>
<feature type="repeat" description="PPR" evidence="2">
    <location>
        <begin position="143"/>
        <end position="177"/>
    </location>
</feature>
<dbReference type="EMBL" id="PDCK01000042">
    <property type="protein sequence ID" value="PRQ36786.1"/>
    <property type="molecule type" value="Genomic_DNA"/>
</dbReference>
<dbReference type="GO" id="GO:0009451">
    <property type="term" value="P:RNA modification"/>
    <property type="evidence" value="ECO:0007669"/>
    <property type="project" value="InterPro"/>
</dbReference>
<dbReference type="PANTHER" id="PTHR47926:SF347">
    <property type="entry name" value="PENTATRICOPEPTIDE REPEAT-CONTAINING PROTEIN"/>
    <property type="match status" value="1"/>
</dbReference>
<feature type="repeat" description="PPR" evidence="2">
    <location>
        <begin position="461"/>
        <end position="495"/>
    </location>
</feature>
<dbReference type="PANTHER" id="PTHR47926">
    <property type="entry name" value="PENTATRICOPEPTIDE REPEAT-CONTAINING PROTEIN"/>
    <property type="match status" value="1"/>
</dbReference>
<organism evidence="3 4">
    <name type="scientific">Rosa chinensis</name>
    <name type="common">China rose</name>
    <dbReference type="NCBI Taxonomy" id="74649"/>
    <lineage>
        <taxon>Eukaryota</taxon>
        <taxon>Viridiplantae</taxon>
        <taxon>Streptophyta</taxon>
        <taxon>Embryophyta</taxon>
        <taxon>Tracheophyta</taxon>
        <taxon>Spermatophyta</taxon>
        <taxon>Magnoliopsida</taxon>
        <taxon>eudicotyledons</taxon>
        <taxon>Gunneridae</taxon>
        <taxon>Pentapetalae</taxon>
        <taxon>rosids</taxon>
        <taxon>fabids</taxon>
        <taxon>Rosales</taxon>
        <taxon>Rosaceae</taxon>
        <taxon>Rosoideae</taxon>
        <taxon>Rosoideae incertae sedis</taxon>
        <taxon>Rosa</taxon>
    </lineage>
</organism>
<dbReference type="InterPro" id="IPR046848">
    <property type="entry name" value="E_motif"/>
</dbReference>
<dbReference type="STRING" id="74649.A0A2P6QRH4"/>
<feature type="repeat" description="PPR" evidence="2">
    <location>
        <begin position="205"/>
        <end position="235"/>
    </location>
</feature>
<accession>A0A2P6QRH4</accession>
<dbReference type="PROSITE" id="PS51375">
    <property type="entry name" value="PPR"/>
    <property type="match status" value="7"/>
</dbReference>
<dbReference type="OMA" id="YMILAEM"/>
<dbReference type="InterPro" id="IPR046960">
    <property type="entry name" value="PPR_At4g14850-like_plant"/>
</dbReference>
<proteinExistence type="predicted"/>
<evidence type="ECO:0000313" key="4">
    <source>
        <dbReference type="Proteomes" id="UP000238479"/>
    </source>
</evidence>
<feature type="repeat" description="PPR" evidence="2">
    <location>
        <begin position="236"/>
        <end position="270"/>
    </location>
</feature>
<dbReference type="FunFam" id="1.25.40.10:FF:001093">
    <property type="entry name" value="Pentatricopeptide repeat-containing protein At2g34400"/>
    <property type="match status" value="1"/>
</dbReference>
<dbReference type="Gene3D" id="1.25.40.10">
    <property type="entry name" value="Tetratricopeptide repeat domain"/>
    <property type="match status" value="6"/>
</dbReference>
<reference evidence="3 4" key="1">
    <citation type="journal article" date="2018" name="Nat. Genet.">
        <title>The Rosa genome provides new insights in the design of modern roses.</title>
        <authorList>
            <person name="Bendahmane M."/>
        </authorList>
    </citation>
    <scope>NUCLEOTIDE SEQUENCE [LARGE SCALE GENOMIC DNA]</scope>
    <source>
        <strain evidence="4">cv. Old Blush</strain>
    </source>
</reference>
<evidence type="ECO:0000256" key="1">
    <source>
        <dbReference type="ARBA" id="ARBA00022737"/>
    </source>
</evidence>
<dbReference type="OrthoDB" id="958364at2759"/>
<feature type="repeat" description="PPR" evidence="2">
    <location>
        <begin position="532"/>
        <end position="566"/>
    </location>
</feature>